<keyword evidence="4" id="KW-1185">Reference proteome</keyword>
<feature type="signal peptide" evidence="2">
    <location>
        <begin position="1"/>
        <end position="19"/>
    </location>
</feature>
<evidence type="ECO:0000313" key="3">
    <source>
        <dbReference type="EMBL" id="SPO25118.1"/>
    </source>
</evidence>
<organism evidence="3 4">
    <name type="scientific">Ustilago trichophora</name>
    <dbReference type="NCBI Taxonomy" id="86804"/>
    <lineage>
        <taxon>Eukaryota</taxon>
        <taxon>Fungi</taxon>
        <taxon>Dikarya</taxon>
        <taxon>Basidiomycota</taxon>
        <taxon>Ustilaginomycotina</taxon>
        <taxon>Ustilaginomycetes</taxon>
        <taxon>Ustilaginales</taxon>
        <taxon>Ustilaginaceae</taxon>
        <taxon>Ustilago</taxon>
    </lineage>
</organism>
<evidence type="ECO:0000256" key="2">
    <source>
        <dbReference type="SAM" id="SignalP"/>
    </source>
</evidence>
<protein>
    <recommendedName>
        <fullName evidence="5">Effector family protein Eff1</fullName>
    </recommendedName>
</protein>
<name>A0A5C3E3Y3_9BASI</name>
<keyword evidence="2" id="KW-0732">Signal</keyword>
<evidence type="ECO:0000313" key="4">
    <source>
        <dbReference type="Proteomes" id="UP000324022"/>
    </source>
</evidence>
<accession>A0A5C3E3Y3</accession>
<dbReference type="Proteomes" id="UP000324022">
    <property type="component" value="Unassembled WGS sequence"/>
</dbReference>
<evidence type="ECO:0000256" key="1">
    <source>
        <dbReference type="SAM" id="MobiDB-lite"/>
    </source>
</evidence>
<feature type="chain" id="PRO_5022718442" description="Effector family protein Eff1" evidence="2">
    <location>
        <begin position="20"/>
        <end position="417"/>
    </location>
</feature>
<reference evidence="3 4" key="1">
    <citation type="submission" date="2018-03" db="EMBL/GenBank/DDBJ databases">
        <authorList>
            <person name="Guldener U."/>
        </authorList>
    </citation>
    <scope>NUCLEOTIDE SEQUENCE [LARGE SCALE GENOMIC DNA]</scope>
    <source>
        <strain evidence="3 4">NBRC100155</strain>
    </source>
</reference>
<proteinExistence type="predicted"/>
<feature type="region of interest" description="Disordered" evidence="1">
    <location>
        <begin position="187"/>
        <end position="218"/>
    </location>
</feature>
<gene>
    <name evidence="3" type="ORF">UTRI_02780_B</name>
</gene>
<sequence>MVETLFLVVWLALLVSVSSQTGWTELYELEPEAVAAILNPSHSEAPTQLAEIDQGIQHIFEPHSGPHTIAHTDSSSFGTVPLQHSGWIPQHTAVPAESPSTGYGPYQHTNWNQQHIADIATFLLGEHGPLQHTSWATEPAAGPSASFHGGHGLVQHQDWSSRLAAGQPAVPHMDDTLHVHSTWSANSGIDQSEIPDMTNHGRYLQPAASRPPTDQLPQVNLFPSIRSKLAEAPSSSEPRPRPFTATRLTERIIGEIPPGPLQNEKRREILQKVIDTLKAGALKTDFEPLPYPFEEPLSHSLIQAIYPLGTRRFFELDDSTLLSRPVALSGPNLGVPKGQDPLKLLYVWKILGVTEKGAHVYRFIGLIETESLSRTRIRKLRSIEGMRGDFVRPFGEDSVIDYSQLRKMDKMYQQRKR</sequence>
<dbReference type="AlphaFoldDB" id="A0A5C3E3Y3"/>
<evidence type="ECO:0008006" key="5">
    <source>
        <dbReference type="Google" id="ProtNLM"/>
    </source>
</evidence>
<dbReference type="EMBL" id="OOIN01000010">
    <property type="protein sequence ID" value="SPO25118.1"/>
    <property type="molecule type" value="Genomic_DNA"/>
</dbReference>